<dbReference type="STRING" id="796604.A0A2X0MK22"/>
<dbReference type="InterPro" id="IPR016163">
    <property type="entry name" value="Ald_DH_C"/>
</dbReference>
<accession>A0A2X0MK22</accession>
<dbReference type="InterPro" id="IPR015590">
    <property type="entry name" value="Aldehyde_DH_dom"/>
</dbReference>
<evidence type="ECO:0000313" key="8">
    <source>
        <dbReference type="EMBL" id="SGZ20158.1"/>
    </source>
</evidence>
<feature type="signal peptide" evidence="6">
    <location>
        <begin position="1"/>
        <end position="19"/>
    </location>
</feature>
<dbReference type="EMBL" id="FQNC01000083">
    <property type="protein sequence ID" value="SGZ20158.1"/>
    <property type="molecule type" value="Genomic_DNA"/>
</dbReference>
<dbReference type="AlphaFoldDB" id="A0A2X0MK22"/>
<dbReference type="PANTHER" id="PTHR42986:SF1">
    <property type="entry name" value="BENZALDEHYDE DEHYDROGENASE YFMT"/>
    <property type="match status" value="1"/>
</dbReference>
<organism evidence="8 9">
    <name type="scientific">Microbotryum silenes-dioicae</name>
    <dbReference type="NCBI Taxonomy" id="796604"/>
    <lineage>
        <taxon>Eukaryota</taxon>
        <taxon>Fungi</taxon>
        <taxon>Dikarya</taxon>
        <taxon>Basidiomycota</taxon>
        <taxon>Pucciniomycotina</taxon>
        <taxon>Microbotryomycetes</taxon>
        <taxon>Microbotryales</taxon>
        <taxon>Microbotryaceae</taxon>
        <taxon>Microbotryum</taxon>
    </lineage>
</organism>
<evidence type="ECO:0000256" key="4">
    <source>
        <dbReference type="PROSITE-ProRule" id="PRU10007"/>
    </source>
</evidence>
<dbReference type="PROSITE" id="PS00687">
    <property type="entry name" value="ALDEHYDE_DEHYDR_GLU"/>
    <property type="match status" value="1"/>
</dbReference>
<dbReference type="PANTHER" id="PTHR42986">
    <property type="entry name" value="BENZALDEHYDE DEHYDROGENASE YFMT"/>
    <property type="match status" value="1"/>
</dbReference>
<dbReference type="Proteomes" id="UP000249464">
    <property type="component" value="Unassembled WGS sequence"/>
</dbReference>
<feature type="chain" id="PRO_5015909286" evidence="6">
    <location>
        <begin position="20"/>
        <end position="491"/>
    </location>
</feature>
<feature type="active site" evidence="4">
    <location>
        <position position="262"/>
    </location>
</feature>
<name>A0A2X0MK22_9BASI</name>
<feature type="domain" description="Aldehyde dehydrogenase" evidence="7">
    <location>
        <begin position="110"/>
        <end position="481"/>
    </location>
</feature>
<evidence type="ECO:0000256" key="3">
    <source>
        <dbReference type="ARBA" id="ARBA00023027"/>
    </source>
</evidence>
<evidence type="ECO:0000256" key="6">
    <source>
        <dbReference type="SAM" id="SignalP"/>
    </source>
</evidence>
<dbReference type="GO" id="GO:0016620">
    <property type="term" value="F:oxidoreductase activity, acting on the aldehyde or oxo group of donors, NAD or NADP as acceptor"/>
    <property type="evidence" value="ECO:0007669"/>
    <property type="project" value="InterPro"/>
</dbReference>
<evidence type="ECO:0000256" key="1">
    <source>
        <dbReference type="ARBA" id="ARBA00009986"/>
    </source>
</evidence>
<evidence type="ECO:0000256" key="2">
    <source>
        <dbReference type="ARBA" id="ARBA00023002"/>
    </source>
</evidence>
<keyword evidence="3" id="KW-0520">NAD</keyword>
<sequence length="491" mass="52100">MHLTVALLLFCATSLRTLSELINQSKALSSSLDLLSSKSQIVPRYVDGKLFHGSSQYEVLDPHDNSKVLHQVSSITVDDVPKILETSARAFKTWKKVSVAETTSGPGWAGFEVFMGIDSIEEAAASATLALRGEIATTEAGKRAYISRCPYGVVFAMAPWNAPFVLSQRAALNPIIGGNACILKTSEMSPKTQLTLAQLMHDAGLPAGVLNVVHVAPKDVPAVCEAIIAHDAVGKINFTGSTRVGSIIASIAGKHIKPLVLELGGKAPAIVCHDADLRSACQAIAFGGWLNSGQVCMATQTVIAHESIADKLVGLLNAHAKKVSAASEGAPLRGLFTQASAERAKGIVDDALGKGAKVAAGEWKVEGNLVQPILLQGVTPKMQIYKTEMFAPVFSIVTFKDEEDAIRIANDHEYGLSASVFTTDVARGMKLAEEINSGAVHINGASVHDSAAHPHGGWKKSGDGRFNGIEGIREFMQFKTITVNEPHPYPI</sequence>
<proteinExistence type="inferred from homology"/>
<protein>
    <submittedName>
        <fullName evidence="8">BQ5605_C021g09250 protein</fullName>
    </submittedName>
</protein>
<keyword evidence="9" id="KW-1185">Reference proteome</keyword>
<dbReference type="Gene3D" id="3.40.605.10">
    <property type="entry name" value="Aldehyde Dehydrogenase, Chain A, domain 1"/>
    <property type="match status" value="2"/>
</dbReference>
<keyword evidence="6" id="KW-0732">Signal</keyword>
<evidence type="ECO:0000256" key="5">
    <source>
        <dbReference type="RuleBase" id="RU003345"/>
    </source>
</evidence>
<evidence type="ECO:0000259" key="7">
    <source>
        <dbReference type="Pfam" id="PF00171"/>
    </source>
</evidence>
<keyword evidence="2 5" id="KW-0560">Oxidoreductase</keyword>
<gene>
    <name evidence="8" type="primary">BQ5605_C021g09250</name>
    <name evidence="8" type="ORF">BQ5605_C021G09250</name>
</gene>
<evidence type="ECO:0000313" key="9">
    <source>
        <dbReference type="Proteomes" id="UP000249464"/>
    </source>
</evidence>
<reference evidence="8 9" key="1">
    <citation type="submission" date="2016-11" db="EMBL/GenBank/DDBJ databases">
        <authorList>
            <person name="Jaros S."/>
            <person name="Januszkiewicz K."/>
            <person name="Wedrychowicz H."/>
        </authorList>
    </citation>
    <scope>NUCLEOTIDE SEQUENCE [LARGE SCALE GENOMIC DNA]</scope>
</reference>
<comment type="similarity">
    <text evidence="1 5">Belongs to the aldehyde dehydrogenase family.</text>
</comment>
<dbReference type="Gene3D" id="3.40.309.10">
    <property type="entry name" value="Aldehyde Dehydrogenase, Chain A, domain 2"/>
    <property type="match status" value="1"/>
</dbReference>
<dbReference type="InterPro" id="IPR016161">
    <property type="entry name" value="Ald_DH/histidinol_DH"/>
</dbReference>
<dbReference type="InterPro" id="IPR029510">
    <property type="entry name" value="Ald_DH_CS_GLU"/>
</dbReference>
<dbReference type="InterPro" id="IPR016162">
    <property type="entry name" value="Ald_DH_N"/>
</dbReference>
<dbReference type="Pfam" id="PF00171">
    <property type="entry name" value="Aldedh"/>
    <property type="match status" value="1"/>
</dbReference>
<dbReference type="SUPFAM" id="SSF53720">
    <property type="entry name" value="ALDH-like"/>
    <property type="match status" value="1"/>
</dbReference>